<dbReference type="Gene3D" id="2.60.120.430">
    <property type="entry name" value="Galactose-binding lectin"/>
    <property type="match status" value="1"/>
</dbReference>
<reference evidence="4" key="1">
    <citation type="submission" date="2016-11" db="EMBL/GenBank/DDBJ databases">
        <authorList>
            <person name="Varghese N."/>
            <person name="Submissions S."/>
        </authorList>
    </citation>
    <scope>NUCLEOTIDE SEQUENCE [LARGE SCALE GENOMIC DNA]</scope>
    <source>
        <strain evidence="4">DSM 18095</strain>
    </source>
</reference>
<evidence type="ECO:0000256" key="1">
    <source>
        <dbReference type="SAM" id="SignalP"/>
    </source>
</evidence>
<protein>
    <recommendedName>
        <fullName evidence="2">Phosphodiester glycosidase domain-containing protein</fullName>
    </recommendedName>
</protein>
<name>A0A1M4WFI6_9FIRM</name>
<dbReference type="PANTHER" id="PTHR40446:SF2">
    <property type="entry name" value="N-ACETYLGLUCOSAMINE-1-PHOSPHODIESTER ALPHA-N-ACETYLGLUCOSAMINIDASE"/>
    <property type="match status" value="1"/>
</dbReference>
<dbReference type="Pfam" id="PF09992">
    <property type="entry name" value="NAGPA"/>
    <property type="match status" value="1"/>
</dbReference>
<dbReference type="GeneID" id="90994004"/>
<dbReference type="Proteomes" id="UP000184114">
    <property type="component" value="Unassembled WGS sequence"/>
</dbReference>
<feature type="signal peptide" evidence="1">
    <location>
        <begin position="1"/>
        <end position="27"/>
    </location>
</feature>
<evidence type="ECO:0000259" key="2">
    <source>
        <dbReference type="Pfam" id="PF09992"/>
    </source>
</evidence>
<feature type="domain" description="Phosphodiester glycosidase" evidence="2">
    <location>
        <begin position="211"/>
        <end position="386"/>
    </location>
</feature>
<accession>A0A1M4WFI6</accession>
<organism evidence="3 4">
    <name type="scientific">Tissierella praeacuta DSM 18095</name>
    <dbReference type="NCBI Taxonomy" id="1123404"/>
    <lineage>
        <taxon>Bacteria</taxon>
        <taxon>Bacillati</taxon>
        <taxon>Bacillota</taxon>
        <taxon>Tissierellia</taxon>
        <taxon>Tissierellales</taxon>
        <taxon>Tissierellaceae</taxon>
        <taxon>Tissierella</taxon>
    </lineage>
</organism>
<sequence length="954" mass="104185">MRKSFKKVFVSLLAATTVFTSTAPVLANKITVNMPYTIYQNIEKNNISAGVVHEKIMKFTTSGWWNINVLRINLLNPYTELKGLVNPNGLPNRDKVSSMVEKHNAVAGINGDFFNYSPLPSTLGALIDNGELLTDRRDDATPALPGFFVDFLNNAKIDYFKRTMEANNVTTGGKININAVNNVSTYFDVVTLLNKHWGSKSIGTRFHNDLVEVVIDNDVVTDVRVGQEAVSIPENGYVLIGRGQKSEELLKFSVGDTVEINISTTPDINNIKFSIGGGSYILKNGELNKPDISSPGNHPRTGIGINKDGTEVILVTIDGRDSSFKGVSQEMFGAILRDLGAYNGLNLDGGGSTAMAIKPIDAQKATIVNKPSEGSERLVVNGVGVFSNAPVEELSYIKIITDDTNMFINTTRKFSVKGYDKNHNPIAIDESQLIFTHEGVDGNISGNTFKALSQGKAKIIANYGNITNSIDINVLGNVKDLTSNLSNFNIDINSEKTLPTFYGKDENGYQAKIYPEDIVFTTINNIGHVDKGIFYSGDTSVAGVLTAKLDEGIENILVSVGSNGKLIEGFESISNFKFTSQPETVLGEISLSQDAKEGQSSLALKYDFSQGENTRAAYLNLMKDGKDGLPIAGLPKKLGLWVNGDNSGSWLRGVIKDSKGNSHTIDFAKTIDWTGWQFVNTNIPTNVSYPIVLEKIYPVETDSLKKQSGELLFDGLTAFYPPTLSNVVLPTPSSLKDSKNIKSPINKDGFSFAVLAEPKGLDALVKYDASSKVKARVNNHKIAISLNGISNEFANGLNNYSRIDASGAYKKNKHKDVVFININTQKNGIRETNVAQWTNLKNDLNGATENNIVLFFSTPIFGANGFKDTLEAELLHKYLVEAREKGKNIFVVHGGNSNTSNLKDGIRYIELNTKTLTKPEDIYDLSIIEFVVNGSDLTYTISPLFEKPNVKVGK</sequence>
<dbReference type="STRING" id="1123404.SAMN02745784_01836"/>
<keyword evidence="1" id="KW-0732">Signal</keyword>
<evidence type="ECO:0000313" key="4">
    <source>
        <dbReference type="Proteomes" id="UP000184114"/>
    </source>
</evidence>
<evidence type="ECO:0000313" key="3">
    <source>
        <dbReference type="EMBL" id="SHE79984.1"/>
    </source>
</evidence>
<dbReference type="AlphaFoldDB" id="A0A1M4WFI6"/>
<dbReference type="EMBL" id="FQTY01000007">
    <property type="protein sequence ID" value="SHE79984.1"/>
    <property type="molecule type" value="Genomic_DNA"/>
</dbReference>
<gene>
    <name evidence="3" type="ORF">SAMN02745784_01836</name>
</gene>
<dbReference type="PANTHER" id="PTHR40446">
    <property type="entry name" value="N-ACETYLGLUCOSAMINE-1-PHOSPHODIESTER ALPHA-N-ACETYLGLUCOSAMINIDASE"/>
    <property type="match status" value="1"/>
</dbReference>
<dbReference type="RefSeq" id="WP_072975658.1">
    <property type="nucleotide sequence ID" value="NZ_FQTY01000007.1"/>
</dbReference>
<feature type="chain" id="PRO_5012115463" description="Phosphodiester glycosidase domain-containing protein" evidence="1">
    <location>
        <begin position="28"/>
        <end position="954"/>
    </location>
</feature>
<keyword evidence="4" id="KW-1185">Reference proteome</keyword>
<dbReference type="InterPro" id="IPR018711">
    <property type="entry name" value="NAGPA"/>
</dbReference>
<proteinExistence type="predicted"/>